<evidence type="ECO:0000256" key="1">
    <source>
        <dbReference type="SAM" id="MobiDB-lite"/>
    </source>
</evidence>
<feature type="compositionally biased region" description="Basic residues" evidence="1">
    <location>
        <begin position="72"/>
        <end position="85"/>
    </location>
</feature>
<keyword evidence="3" id="KW-1185">Reference proteome</keyword>
<dbReference type="Proteomes" id="UP001500984">
    <property type="component" value="Unassembled WGS sequence"/>
</dbReference>
<organism evidence="2 3">
    <name type="scientific">Brevibacterium salitolerans</name>
    <dbReference type="NCBI Taxonomy" id="1403566"/>
    <lineage>
        <taxon>Bacteria</taxon>
        <taxon>Bacillati</taxon>
        <taxon>Actinomycetota</taxon>
        <taxon>Actinomycetes</taxon>
        <taxon>Micrococcales</taxon>
        <taxon>Brevibacteriaceae</taxon>
        <taxon>Brevibacterium</taxon>
    </lineage>
</organism>
<reference evidence="3" key="1">
    <citation type="journal article" date="2019" name="Int. J. Syst. Evol. Microbiol.">
        <title>The Global Catalogue of Microorganisms (GCM) 10K type strain sequencing project: providing services to taxonomists for standard genome sequencing and annotation.</title>
        <authorList>
            <consortium name="The Broad Institute Genomics Platform"/>
            <consortium name="The Broad Institute Genome Sequencing Center for Infectious Disease"/>
            <person name="Wu L."/>
            <person name="Ma J."/>
        </authorList>
    </citation>
    <scope>NUCLEOTIDE SEQUENCE [LARGE SCALE GENOMIC DNA]</scope>
    <source>
        <strain evidence="3">JCM 15900</strain>
    </source>
</reference>
<proteinExistence type="predicted"/>
<evidence type="ECO:0000313" key="2">
    <source>
        <dbReference type="EMBL" id="GAA2086931.1"/>
    </source>
</evidence>
<feature type="region of interest" description="Disordered" evidence="1">
    <location>
        <begin position="35"/>
        <end position="85"/>
    </location>
</feature>
<gene>
    <name evidence="2" type="ORF">GCM10009823_01020</name>
</gene>
<comment type="caution">
    <text evidence="2">The sequence shown here is derived from an EMBL/GenBank/DDBJ whole genome shotgun (WGS) entry which is preliminary data.</text>
</comment>
<dbReference type="RefSeq" id="WP_344334350.1">
    <property type="nucleotide sequence ID" value="NZ_BAAAPZ010000001.1"/>
</dbReference>
<accession>A0ABP5HWF1</accession>
<name>A0ABP5HWF1_9MICO</name>
<sequence>MSGRSTRASRTTALERTLAQQGAVAALTALGRLRGTAAGTDDGGTADRGLGAAGSSGAADRGRGGFSSPARAVRRPLRGSWRSRF</sequence>
<protein>
    <submittedName>
        <fullName evidence="2">Uncharacterized protein</fullName>
    </submittedName>
</protein>
<dbReference type="EMBL" id="BAAAPZ010000001">
    <property type="protein sequence ID" value="GAA2086931.1"/>
    <property type="molecule type" value="Genomic_DNA"/>
</dbReference>
<feature type="compositionally biased region" description="Low complexity" evidence="1">
    <location>
        <begin position="47"/>
        <end position="59"/>
    </location>
</feature>
<evidence type="ECO:0000313" key="3">
    <source>
        <dbReference type="Proteomes" id="UP001500984"/>
    </source>
</evidence>